<protein>
    <submittedName>
        <fullName evidence="2">Cemip protein</fullName>
    </submittedName>
</protein>
<proteinExistence type="predicted"/>
<keyword evidence="3" id="KW-1185">Reference proteome</keyword>
<dbReference type="GO" id="GO:0000139">
    <property type="term" value="C:Golgi membrane"/>
    <property type="evidence" value="ECO:0007669"/>
    <property type="project" value="TreeGrafter"/>
</dbReference>
<evidence type="ECO:0000313" key="2">
    <source>
        <dbReference type="EMBL" id="CAE7341372.1"/>
    </source>
</evidence>
<comment type="caution">
    <text evidence="2">The sequence shown here is derived from an EMBL/GenBank/DDBJ whole genome shotgun (WGS) entry which is preliminary data.</text>
</comment>
<feature type="domain" description="ILEI/PANDER" evidence="1">
    <location>
        <begin position="312"/>
        <end position="373"/>
    </location>
</feature>
<dbReference type="Gene3D" id="2.60.40.10">
    <property type="entry name" value="Immunoglobulins"/>
    <property type="match status" value="1"/>
</dbReference>
<dbReference type="PANTHER" id="PTHR46396">
    <property type="entry name" value="PROTEIN O-LINKED-MANNOSE BETA-1,2-N-ACETYLGLUCOSAMINYLTRANSFERASE 1"/>
    <property type="match status" value="1"/>
</dbReference>
<evidence type="ECO:0000259" key="1">
    <source>
        <dbReference type="Pfam" id="PF15711"/>
    </source>
</evidence>
<name>A0A812PP17_SYMPI</name>
<dbReference type="SUPFAM" id="SSF81296">
    <property type="entry name" value="E set domains"/>
    <property type="match status" value="1"/>
</dbReference>
<organism evidence="2 3">
    <name type="scientific">Symbiodinium pilosum</name>
    <name type="common">Dinoflagellate</name>
    <dbReference type="NCBI Taxonomy" id="2952"/>
    <lineage>
        <taxon>Eukaryota</taxon>
        <taxon>Sar</taxon>
        <taxon>Alveolata</taxon>
        <taxon>Dinophyceae</taxon>
        <taxon>Suessiales</taxon>
        <taxon>Symbiodiniaceae</taxon>
        <taxon>Symbiodinium</taxon>
    </lineage>
</organism>
<dbReference type="InterPro" id="IPR013783">
    <property type="entry name" value="Ig-like_fold"/>
</dbReference>
<evidence type="ECO:0000313" key="3">
    <source>
        <dbReference type="Proteomes" id="UP000649617"/>
    </source>
</evidence>
<dbReference type="InterPro" id="IPR014756">
    <property type="entry name" value="Ig_E-set"/>
</dbReference>
<dbReference type="GO" id="GO:0047223">
    <property type="term" value="F:beta-1,3-galactosyl-O-glycosyl-glycoprotein beta-1,3-N-acetylglucosaminyltransferase activity"/>
    <property type="evidence" value="ECO:0007669"/>
    <property type="project" value="TreeGrafter"/>
</dbReference>
<dbReference type="InterPro" id="IPR039477">
    <property type="entry name" value="ILEI/PANDER_dom"/>
</dbReference>
<dbReference type="AlphaFoldDB" id="A0A812PP17"/>
<dbReference type="EMBL" id="CAJNIZ010013002">
    <property type="protein sequence ID" value="CAE7341372.1"/>
    <property type="molecule type" value="Genomic_DNA"/>
</dbReference>
<dbReference type="InterPro" id="IPR052463">
    <property type="entry name" value="O-linked_mannose_GnT"/>
</dbReference>
<dbReference type="GO" id="GO:0016266">
    <property type="term" value="P:protein O-linked glycosylation via N-acetyl-galactosamine"/>
    <property type="evidence" value="ECO:0007669"/>
    <property type="project" value="TreeGrafter"/>
</dbReference>
<dbReference type="Pfam" id="PF15711">
    <property type="entry name" value="ILEI"/>
    <property type="match status" value="1"/>
</dbReference>
<sequence length="612" mass="64797">MKICAAALIAHCVAIPVTFKVGFGGHPISAEGPHLAGSFQAWSPSATALSDENMDGIYEVTMDLPPASYQFKFINGNTWEQAETVPSSCSETESGNANRAFVVEEAAVFSEVNVCFQECQPCTGLSACKMFNCPAGSILKANFLNGPGQSSATCCEPVVTGKGAIVVRSSGFSDGNWAEFWLNGQLLYGTGTRGLTIVEVEPSTAVKSVNTFDTYVVAWLELNEQKPTVGKSLLLEVKARISLLVCLSAEIRVVALYAGLIAFSLSFDFAGRIAALSGITDGKELHFSLLCYSIVGDRLAEAPPETEYGVLDSTQLETFLSSVVAGNLILAAAVDEASANLSPQAKELIASCGALKINQLAFRSSYALIGTKDGSAMSEVVLQEGGGTAVAIAQMTLPEPVLPLCKMYNCPSGYILMASSMETPGCSLDACCQEATASKGAVVVRSAGFSDGNWAEFWLNGDLLYATGTRGLTILDMWPNTTDPWTWKIGVRMIATPGFKFSTARFMLAEVEIVLLTDACLLGQQRLLIHWQLLSNCGATLIPQLMFRSSYALIGINGANALSEVVLPEGAGHAVAVAEVDLPEQGTTTPMPPTSFCAPSLASWYAATPFQD</sequence>
<accession>A0A812PP17</accession>
<dbReference type="PANTHER" id="PTHR46396:SF2">
    <property type="entry name" value="ILEI_PANDER DOMAIN-CONTAINING PROTEIN"/>
    <property type="match status" value="1"/>
</dbReference>
<dbReference type="OrthoDB" id="440755at2759"/>
<dbReference type="Proteomes" id="UP000649617">
    <property type="component" value="Unassembled WGS sequence"/>
</dbReference>
<reference evidence="2" key="1">
    <citation type="submission" date="2021-02" db="EMBL/GenBank/DDBJ databases">
        <authorList>
            <person name="Dougan E. K."/>
            <person name="Rhodes N."/>
            <person name="Thang M."/>
            <person name="Chan C."/>
        </authorList>
    </citation>
    <scope>NUCLEOTIDE SEQUENCE</scope>
</reference>
<gene>
    <name evidence="2" type="primary">Cemip</name>
    <name evidence="2" type="ORF">SPIL2461_LOCUS8043</name>
</gene>